<gene>
    <name evidence="7" type="ORF">CYJ19_02245</name>
</gene>
<proteinExistence type="predicted"/>
<dbReference type="InterPro" id="IPR035895">
    <property type="entry name" value="HPr-like_sf"/>
</dbReference>
<dbReference type="InterPro" id="IPR001020">
    <property type="entry name" value="PTS_HPr_His_P_site"/>
</dbReference>
<dbReference type="PROSITE" id="PS51350">
    <property type="entry name" value="PTS_HPR_DOM"/>
    <property type="match status" value="1"/>
</dbReference>
<organism evidence="7 8">
    <name type="scientific">Winkia neuii</name>
    <dbReference type="NCBI Taxonomy" id="33007"/>
    <lineage>
        <taxon>Bacteria</taxon>
        <taxon>Bacillati</taxon>
        <taxon>Actinomycetota</taxon>
        <taxon>Actinomycetes</taxon>
        <taxon>Actinomycetales</taxon>
        <taxon>Actinomycetaceae</taxon>
        <taxon>Winkia</taxon>
    </lineage>
</organism>
<dbReference type="STRING" id="33007.HMPREF3198_01047"/>
<dbReference type="PRINTS" id="PR00107">
    <property type="entry name" value="PHOSPHOCPHPR"/>
</dbReference>
<dbReference type="GeneID" id="35866020"/>
<evidence type="ECO:0000256" key="3">
    <source>
        <dbReference type="ARBA" id="ARBA00022448"/>
    </source>
</evidence>
<dbReference type="PANTHER" id="PTHR33705:SF1">
    <property type="entry name" value="PHOSPHOCARRIER PROTEIN HPR"/>
    <property type="match status" value="1"/>
</dbReference>
<keyword evidence="4" id="KW-0762">Sugar transport</keyword>
<evidence type="ECO:0000256" key="5">
    <source>
        <dbReference type="ARBA" id="ARBA00033055"/>
    </source>
</evidence>
<feature type="domain" description="HPr" evidence="6">
    <location>
        <begin position="1"/>
        <end position="85"/>
    </location>
</feature>
<dbReference type="RefSeq" id="WP_024330583.1">
    <property type="nucleotide sequence ID" value="NZ_JASOXK010000012.1"/>
</dbReference>
<dbReference type="EMBL" id="PKKO01000001">
    <property type="protein sequence ID" value="PKY73425.1"/>
    <property type="molecule type" value="Genomic_DNA"/>
</dbReference>
<dbReference type="Proteomes" id="UP000235122">
    <property type="component" value="Unassembled WGS sequence"/>
</dbReference>
<dbReference type="Pfam" id="PF00381">
    <property type="entry name" value="PTS-HPr"/>
    <property type="match status" value="1"/>
</dbReference>
<keyword evidence="3" id="KW-0813">Transport</keyword>
<evidence type="ECO:0000256" key="2">
    <source>
        <dbReference type="ARBA" id="ARBA00020422"/>
    </source>
</evidence>
<dbReference type="PANTHER" id="PTHR33705">
    <property type="entry name" value="PHOSPHOCARRIER PROTEIN HPR"/>
    <property type="match status" value="1"/>
</dbReference>
<accession>A0A2I1IQM8</accession>
<comment type="function">
    <text evidence="1">General (non sugar-specific) component of the phosphoenolpyruvate-dependent sugar phosphotransferase system (sugar PTS). This major carbohydrate active-transport system catalyzes the phosphorylation of incoming sugar substrates concomitantly with their translocation across the cell membrane. The phosphoryl group from phosphoenolpyruvate (PEP) is transferred to the phosphoryl carrier protein HPr by enzyme I. Phospho-HPr then transfers it to the PTS EIIA domain.</text>
</comment>
<sequence>MFSKTVKVGSSVGLHARPAAKVAQAAADFAEPVTIRSEKGEPVDASSVMLLMTLAAGQGDTLIVESENEDAVRAVSYVLGKDLDV</sequence>
<dbReference type="CDD" id="cd00367">
    <property type="entry name" value="PTS-HPr_like"/>
    <property type="match status" value="1"/>
</dbReference>
<dbReference type="InterPro" id="IPR050399">
    <property type="entry name" value="HPr"/>
</dbReference>
<dbReference type="InterPro" id="IPR000032">
    <property type="entry name" value="HPr-like"/>
</dbReference>
<dbReference type="PROSITE" id="PS00369">
    <property type="entry name" value="PTS_HPR_HIS"/>
    <property type="match status" value="1"/>
</dbReference>
<dbReference type="NCBIfam" id="TIGR01003">
    <property type="entry name" value="PTS_HPr_family"/>
    <property type="match status" value="1"/>
</dbReference>
<keyword evidence="8" id="KW-1185">Reference proteome</keyword>
<dbReference type="SUPFAM" id="SSF55594">
    <property type="entry name" value="HPr-like"/>
    <property type="match status" value="1"/>
</dbReference>
<name>A0A2I1IQM8_9ACTO</name>
<dbReference type="AlphaFoldDB" id="A0A2I1IQM8"/>
<dbReference type="Gene3D" id="3.30.1340.10">
    <property type="entry name" value="HPr-like"/>
    <property type="match status" value="1"/>
</dbReference>
<evidence type="ECO:0000313" key="8">
    <source>
        <dbReference type="Proteomes" id="UP000235122"/>
    </source>
</evidence>
<reference evidence="7 8" key="1">
    <citation type="submission" date="2017-12" db="EMBL/GenBank/DDBJ databases">
        <title>Phylogenetic diversity of female urinary microbiome.</title>
        <authorList>
            <person name="Thomas-White K."/>
            <person name="Wolfe A.J."/>
        </authorList>
    </citation>
    <scope>NUCLEOTIDE SEQUENCE [LARGE SCALE GENOMIC DNA]</scope>
    <source>
        <strain evidence="7 8">UMB0402</strain>
    </source>
</reference>
<comment type="caution">
    <text evidence="7">The sequence shown here is derived from an EMBL/GenBank/DDBJ whole genome shotgun (WGS) entry which is preliminary data.</text>
</comment>
<evidence type="ECO:0000313" key="7">
    <source>
        <dbReference type="EMBL" id="PKY73425.1"/>
    </source>
</evidence>
<protein>
    <recommendedName>
        <fullName evidence="2">Phosphocarrier protein HPr</fullName>
    </recommendedName>
    <alternativeName>
        <fullName evidence="5">Histidine-containing protein</fullName>
    </alternativeName>
</protein>
<evidence type="ECO:0000256" key="1">
    <source>
        <dbReference type="ARBA" id="ARBA00003681"/>
    </source>
</evidence>
<evidence type="ECO:0000259" key="6">
    <source>
        <dbReference type="PROSITE" id="PS51350"/>
    </source>
</evidence>
<evidence type="ECO:0000256" key="4">
    <source>
        <dbReference type="ARBA" id="ARBA00022597"/>
    </source>
</evidence>